<sequence length="682" mass="77453">MKCGKSFWLPWFLCFLTVSVLCVGCRAQSAPGVGEISDGISFEETFGGPAESETMTVLPAPGGTIMGVYAWNEDLLIYYYADGYYMLCRVDSATGETLGQTEPSFVRELQIEFCQDNVTLLSEFAGHEGQNEIKIQDGIFNSEPEAETRPSLLRIFDLESGKFLWMDENFNIVSEYFVDGDYVSAPRMDLNNKYLYYVNYSGQILQKDRETGEEKRIDPGADFYEPPYIEGIYNNGTLLAVTGTILEKTDNGLDNFRSVKNYVDLSGGNIYESSSFSPVTGSGSMYYTTLYGMLDQAVFGDFSQPDMTWQFLFDDYEEYDHVFAWPQERRLCTSYTEETSDGKAREVLSLYDMDSGRKVACWPVDIEDDEAVNAVWPVFADYRADTGQVVFYLSSRPDEIYVWNTLNEDTICGEGKSYRVPYIPADTYEPQLFAQLEDYAAGLEQRFGVEILLGDECPVQLSGYQAEISNSVPKIYRSLKFMEECLSKYPDGFFEQLQDGCGGKLEFYLVKRLIPDGDDSLSSTVGLYGGRNGQYIAISIDSPGRLQTLIYHEISHAIDYMISGDGDQNYTSALWNLMNPPGFSYAWGYRENAMDTSWDYIFNGPGSPKEAWFVDIYSKSFPTEDRARIMEYAMGMYPGCAYFESSHILQKLTVMSETIRRSFDTEGWPETLWWERPLNCSE</sequence>
<feature type="chain" id="PRO_5031272991" evidence="1">
    <location>
        <begin position="30"/>
        <end position="682"/>
    </location>
</feature>
<comment type="caution">
    <text evidence="2">The sequence shown here is derived from an EMBL/GenBank/DDBJ whole genome shotgun (WGS) entry which is preliminary data.</text>
</comment>
<proteinExistence type="predicted"/>
<keyword evidence="3" id="KW-1185">Reference proteome</keyword>
<dbReference type="RefSeq" id="WP_183772843.1">
    <property type="nucleotide sequence ID" value="NZ_JACHFW010000004.1"/>
</dbReference>
<dbReference type="InterPro" id="IPR011047">
    <property type="entry name" value="Quinoprotein_ADH-like_sf"/>
</dbReference>
<evidence type="ECO:0000313" key="2">
    <source>
        <dbReference type="EMBL" id="MBB5264297.1"/>
    </source>
</evidence>
<accession>A0A7W8HAU3</accession>
<dbReference type="Proteomes" id="UP000543642">
    <property type="component" value="Unassembled WGS sequence"/>
</dbReference>
<dbReference type="EMBL" id="JACHFW010000004">
    <property type="protein sequence ID" value="MBB5264297.1"/>
    <property type="molecule type" value="Genomic_DNA"/>
</dbReference>
<keyword evidence="1" id="KW-0732">Signal</keyword>
<evidence type="ECO:0000256" key="1">
    <source>
        <dbReference type="SAM" id="SignalP"/>
    </source>
</evidence>
<gene>
    <name evidence="2" type="ORF">HNP82_001408</name>
</gene>
<dbReference type="AlphaFoldDB" id="A0A7W8HAU3"/>
<name>A0A7W8HAU3_9FIRM</name>
<reference evidence="2 3" key="1">
    <citation type="submission" date="2020-08" db="EMBL/GenBank/DDBJ databases">
        <title>Genomic Encyclopedia of Type Strains, Phase IV (KMG-IV): sequencing the most valuable type-strain genomes for metagenomic binning, comparative biology and taxonomic classification.</title>
        <authorList>
            <person name="Goeker M."/>
        </authorList>
    </citation>
    <scope>NUCLEOTIDE SEQUENCE [LARGE SCALE GENOMIC DNA]</scope>
    <source>
        <strain evidence="2 3">DSM 106146</strain>
    </source>
</reference>
<organism evidence="2 3">
    <name type="scientific">Catenibacillus scindens</name>
    <dbReference type="NCBI Taxonomy" id="673271"/>
    <lineage>
        <taxon>Bacteria</taxon>
        <taxon>Bacillati</taxon>
        <taxon>Bacillota</taxon>
        <taxon>Clostridia</taxon>
        <taxon>Lachnospirales</taxon>
        <taxon>Lachnospiraceae</taxon>
        <taxon>Catenibacillus</taxon>
    </lineage>
</organism>
<protein>
    <submittedName>
        <fullName evidence="2">Uncharacterized protein</fullName>
    </submittedName>
</protein>
<feature type="signal peptide" evidence="1">
    <location>
        <begin position="1"/>
        <end position="29"/>
    </location>
</feature>
<evidence type="ECO:0000313" key="3">
    <source>
        <dbReference type="Proteomes" id="UP000543642"/>
    </source>
</evidence>
<dbReference type="SUPFAM" id="SSF50998">
    <property type="entry name" value="Quinoprotein alcohol dehydrogenase-like"/>
    <property type="match status" value="1"/>
</dbReference>